<dbReference type="EMBL" id="SNZH01000001">
    <property type="protein sequence ID" value="TDR48602.1"/>
    <property type="molecule type" value="Genomic_DNA"/>
</dbReference>
<dbReference type="InterPro" id="IPR050109">
    <property type="entry name" value="HTH-type_TetR-like_transc_reg"/>
</dbReference>
<evidence type="ECO:0000256" key="2">
    <source>
        <dbReference type="PROSITE-ProRule" id="PRU00335"/>
    </source>
</evidence>
<gene>
    <name evidence="4" type="ORF">DFR29_101222</name>
</gene>
<keyword evidence="5" id="KW-1185">Reference proteome</keyword>
<proteinExistence type="predicted"/>
<dbReference type="InterPro" id="IPR001647">
    <property type="entry name" value="HTH_TetR"/>
</dbReference>
<keyword evidence="1 2" id="KW-0238">DNA-binding</keyword>
<evidence type="ECO:0000256" key="1">
    <source>
        <dbReference type="ARBA" id="ARBA00023125"/>
    </source>
</evidence>
<feature type="domain" description="HTH tetR-type" evidence="3">
    <location>
        <begin position="20"/>
        <end position="80"/>
    </location>
</feature>
<dbReference type="GO" id="GO:0000976">
    <property type="term" value="F:transcription cis-regulatory region binding"/>
    <property type="evidence" value="ECO:0007669"/>
    <property type="project" value="TreeGrafter"/>
</dbReference>
<evidence type="ECO:0000313" key="5">
    <source>
        <dbReference type="Proteomes" id="UP000295293"/>
    </source>
</evidence>
<evidence type="ECO:0000259" key="3">
    <source>
        <dbReference type="PROSITE" id="PS50977"/>
    </source>
</evidence>
<evidence type="ECO:0000313" key="4">
    <source>
        <dbReference type="EMBL" id="TDR48602.1"/>
    </source>
</evidence>
<dbReference type="OrthoDB" id="4541465at2"/>
<dbReference type="Gene3D" id="1.10.357.10">
    <property type="entry name" value="Tetracycline Repressor, domain 2"/>
    <property type="match status" value="1"/>
</dbReference>
<dbReference type="PANTHER" id="PTHR30055:SF237">
    <property type="entry name" value="TRANSCRIPTIONAL REPRESSOR MCE3R"/>
    <property type="match status" value="1"/>
</dbReference>
<reference evidence="4 5" key="1">
    <citation type="submission" date="2019-03" db="EMBL/GenBank/DDBJ databases">
        <title>Genomic Encyclopedia of Type Strains, Phase IV (KMG-IV): sequencing the most valuable type-strain genomes for metagenomic binning, comparative biology and taxonomic classification.</title>
        <authorList>
            <person name="Goeker M."/>
        </authorList>
    </citation>
    <scope>NUCLEOTIDE SEQUENCE [LARGE SCALE GENOMIC DNA]</scope>
    <source>
        <strain evidence="4 5">DSM 21667</strain>
    </source>
</reference>
<sequence>MTQATATTQATVTQLETRGRLSAADWEQAALDAIAEQGINGAAVEPLARRLGVTKGSFYWHFPTREALLKAALERWERVDEEEFLGVEPIRDPRERLRALFRRTSREMQSHVIYSALLRALDHPVVQPVMSRVSQKRIDFLTIAYRQLGLDRLAASYRARLAYAAYAGFLQLSLQLGLPRLSHAEFDEYIDHTISTLIPN</sequence>
<dbReference type="GO" id="GO:0003700">
    <property type="term" value="F:DNA-binding transcription factor activity"/>
    <property type="evidence" value="ECO:0007669"/>
    <property type="project" value="TreeGrafter"/>
</dbReference>
<dbReference type="Pfam" id="PF00440">
    <property type="entry name" value="TetR_N"/>
    <property type="match status" value="1"/>
</dbReference>
<accession>A0A4R6Z9V5</accession>
<protein>
    <submittedName>
        <fullName evidence="4">TetR family transcriptional regulator</fullName>
    </submittedName>
</protein>
<comment type="caution">
    <text evidence="4">The sequence shown here is derived from an EMBL/GenBank/DDBJ whole genome shotgun (WGS) entry which is preliminary data.</text>
</comment>
<dbReference type="InterPro" id="IPR009057">
    <property type="entry name" value="Homeodomain-like_sf"/>
</dbReference>
<dbReference type="Proteomes" id="UP000295293">
    <property type="component" value="Unassembled WGS sequence"/>
</dbReference>
<dbReference type="SUPFAM" id="SSF46689">
    <property type="entry name" value="Homeodomain-like"/>
    <property type="match status" value="1"/>
</dbReference>
<dbReference type="RefSeq" id="WP_133816724.1">
    <property type="nucleotide sequence ID" value="NZ_SNZH01000001.1"/>
</dbReference>
<dbReference type="PRINTS" id="PR00455">
    <property type="entry name" value="HTHTETR"/>
</dbReference>
<dbReference type="PANTHER" id="PTHR30055">
    <property type="entry name" value="HTH-TYPE TRANSCRIPTIONAL REGULATOR RUTR"/>
    <property type="match status" value="1"/>
</dbReference>
<organism evidence="4 5">
    <name type="scientific">Tahibacter aquaticus</name>
    <dbReference type="NCBI Taxonomy" id="520092"/>
    <lineage>
        <taxon>Bacteria</taxon>
        <taxon>Pseudomonadati</taxon>
        <taxon>Pseudomonadota</taxon>
        <taxon>Gammaproteobacteria</taxon>
        <taxon>Lysobacterales</taxon>
        <taxon>Rhodanobacteraceae</taxon>
        <taxon>Tahibacter</taxon>
    </lineage>
</organism>
<dbReference type="AlphaFoldDB" id="A0A4R6Z9V5"/>
<dbReference type="PROSITE" id="PS50977">
    <property type="entry name" value="HTH_TETR_2"/>
    <property type="match status" value="1"/>
</dbReference>
<feature type="DNA-binding region" description="H-T-H motif" evidence="2">
    <location>
        <begin position="43"/>
        <end position="62"/>
    </location>
</feature>
<name>A0A4R6Z9V5_9GAMM</name>